<dbReference type="EMBL" id="VHSG01000013">
    <property type="protein sequence ID" value="TQV78252.1"/>
    <property type="molecule type" value="Genomic_DNA"/>
</dbReference>
<name>A0A545TLZ3_9GAMM</name>
<dbReference type="PANTHER" id="PTHR46523:SF1">
    <property type="entry name" value="DCTP PYROPHOSPHATASE 1"/>
    <property type="match status" value="1"/>
</dbReference>
<dbReference type="OrthoDB" id="9791898at2"/>
<keyword evidence="2" id="KW-1185">Reference proteome</keyword>
<dbReference type="InterPro" id="IPR052555">
    <property type="entry name" value="dCTP_Pyrophosphatase"/>
</dbReference>
<sequence>MDLEQLTREFEQIARANDWQALHSAKNLATAVSVEAAELLAEFQWLDDRQSDAIATAGEAKQRVGEEVADVLLYLVALCKRLDLDLADVVEEKMRKNRQRFLSKGH</sequence>
<accession>A0A545TLZ3</accession>
<dbReference type="SUPFAM" id="SSF101386">
    <property type="entry name" value="all-alpha NTP pyrophosphatases"/>
    <property type="match status" value="1"/>
</dbReference>
<proteinExistence type="predicted"/>
<dbReference type="GO" id="GO:0009143">
    <property type="term" value="P:nucleoside triphosphate catabolic process"/>
    <property type="evidence" value="ECO:0007669"/>
    <property type="project" value="InterPro"/>
</dbReference>
<dbReference type="RefSeq" id="WP_142905032.1">
    <property type="nucleotide sequence ID" value="NZ_ML660094.1"/>
</dbReference>
<dbReference type="PANTHER" id="PTHR46523">
    <property type="entry name" value="DCTP PYROPHOSPHATASE 1"/>
    <property type="match status" value="1"/>
</dbReference>
<dbReference type="CDD" id="cd11537">
    <property type="entry name" value="NTP-PPase_RS21-C6_like"/>
    <property type="match status" value="1"/>
</dbReference>
<evidence type="ECO:0000313" key="1">
    <source>
        <dbReference type="EMBL" id="TQV78252.1"/>
    </source>
</evidence>
<protein>
    <submittedName>
        <fullName evidence="1">Nucleotide pyrophosphohydrolase</fullName>
    </submittedName>
</protein>
<comment type="caution">
    <text evidence="1">The sequence shown here is derived from an EMBL/GenBank/DDBJ whole genome shotgun (WGS) entry which is preliminary data.</text>
</comment>
<dbReference type="AlphaFoldDB" id="A0A545TLZ3"/>
<dbReference type="Pfam" id="PF12643">
    <property type="entry name" value="MazG-like"/>
    <property type="match status" value="1"/>
</dbReference>
<dbReference type="GO" id="GO:0047429">
    <property type="term" value="F:nucleoside triphosphate diphosphatase activity"/>
    <property type="evidence" value="ECO:0007669"/>
    <property type="project" value="InterPro"/>
</dbReference>
<evidence type="ECO:0000313" key="2">
    <source>
        <dbReference type="Proteomes" id="UP000319732"/>
    </source>
</evidence>
<reference evidence="1 2" key="1">
    <citation type="submission" date="2019-06" db="EMBL/GenBank/DDBJ databases">
        <title>Whole genome sequence for Cellvibrionaceae sp. R142.</title>
        <authorList>
            <person name="Wang G."/>
        </authorList>
    </citation>
    <scope>NUCLEOTIDE SEQUENCE [LARGE SCALE GENOMIC DNA]</scope>
    <source>
        <strain evidence="1 2">R142</strain>
    </source>
</reference>
<gene>
    <name evidence="1" type="ORF">FKG94_14390</name>
</gene>
<dbReference type="PIRSF" id="PIRSF029826">
    <property type="entry name" value="UCP029826_pph"/>
    <property type="match status" value="1"/>
</dbReference>
<dbReference type="Proteomes" id="UP000319732">
    <property type="component" value="Unassembled WGS sequence"/>
</dbReference>
<organism evidence="1 2">
    <name type="scientific">Exilibacterium tricleocarpae</name>
    <dbReference type="NCBI Taxonomy" id="2591008"/>
    <lineage>
        <taxon>Bacteria</taxon>
        <taxon>Pseudomonadati</taxon>
        <taxon>Pseudomonadota</taxon>
        <taxon>Gammaproteobacteria</taxon>
        <taxon>Cellvibrionales</taxon>
        <taxon>Cellvibrionaceae</taxon>
        <taxon>Exilibacterium</taxon>
    </lineage>
</organism>
<dbReference type="InterPro" id="IPR025984">
    <property type="entry name" value="DCTPP"/>
</dbReference>
<dbReference type="Gene3D" id="1.10.287.1080">
    <property type="entry name" value="MazG-like"/>
    <property type="match status" value="1"/>
</dbReference>
<keyword evidence="1" id="KW-0378">Hydrolase</keyword>